<accession>A0A0A9B5N9</accession>
<reference evidence="1" key="2">
    <citation type="journal article" date="2015" name="Data Brief">
        <title>Shoot transcriptome of the giant reed, Arundo donax.</title>
        <authorList>
            <person name="Barrero R.A."/>
            <person name="Guerrero F.D."/>
            <person name="Moolhuijzen P."/>
            <person name="Goolsby J.A."/>
            <person name="Tidwell J."/>
            <person name="Bellgard S.E."/>
            <person name="Bellgard M.I."/>
        </authorList>
    </citation>
    <scope>NUCLEOTIDE SEQUENCE</scope>
    <source>
        <tissue evidence="1">Shoot tissue taken approximately 20 cm above the soil surface</tissue>
    </source>
</reference>
<dbReference type="AlphaFoldDB" id="A0A0A9B5N9"/>
<proteinExistence type="predicted"/>
<protein>
    <submittedName>
        <fullName evidence="1">Uncharacterized protein</fullName>
    </submittedName>
</protein>
<organism evidence="1">
    <name type="scientific">Arundo donax</name>
    <name type="common">Giant reed</name>
    <name type="synonym">Donax arundinaceus</name>
    <dbReference type="NCBI Taxonomy" id="35708"/>
    <lineage>
        <taxon>Eukaryota</taxon>
        <taxon>Viridiplantae</taxon>
        <taxon>Streptophyta</taxon>
        <taxon>Embryophyta</taxon>
        <taxon>Tracheophyta</taxon>
        <taxon>Spermatophyta</taxon>
        <taxon>Magnoliopsida</taxon>
        <taxon>Liliopsida</taxon>
        <taxon>Poales</taxon>
        <taxon>Poaceae</taxon>
        <taxon>PACMAD clade</taxon>
        <taxon>Arundinoideae</taxon>
        <taxon>Arundineae</taxon>
        <taxon>Arundo</taxon>
    </lineage>
</organism>
<dbReference type="EMBL" id="GBRH01240417">
    <property type="protein sequence ID" value="JAD57478.1"/>
    <property type="molecule type" value="Transcribed_RNA"/>
</dbReference>
<evidence type="ECO:0000313" key="1">
    <source>
        <dbReference type="EMBL" id="JAD57478.1"/>
    </source>
</evidence>
<name>A0A0A9B5N9_ARUDO</name>
<reference evidence="1" key="1">
    <citation type="submission" date="2014-09" db="EMBL/GenBank/DDBJ databases">
        <authorList>
            <person name="Magalhaes I.L.F."/>
            <person name="Oliveira U."/>
            <person name="Santos F.R."/>
            <person name="Vidigal T.H.D.A."/>
            <person name="Brescovit A.D."/>
            <person name="Santos A.J."/>
        </authorList>
    </citation>
    <scope>NUCLEOTIDE SEQUENCE</scope>
    <source>
        <tissue evidence="1">Shoot tissue taken approximately 20 cm above the soil surface</tissue>
    </source>
</reference>
<sequence length="81" mass="8886">MAAAVVPLSGACMRLGRTRLRQAVLRWCLDGAARSRDVATMAALRRQRRLTKGQRGHAKFVRQSQRAAAGQISVAVTRARD</sequence>